<dbReference type="AlphaFoldDB" id="A0A7W8JT37"/>
<proteinExistence type="predicted"/>
<organism evidence="1 2">
    <name type="scientific">Deinococcus humi</name>
    <dbReference type="NCBI Taxonomy" id="662880"/>
    <lineage>
        <taxon>Bacteria</taxon>
        <taxon>Thermotogati</taxon>
        <taxon>Deinococcota</taxon>
        <taxon>Deinococci</taxon>
        <taxon>Deinococcales</taxon>
        <taxon>Deinococcaceae</taxon>
        <taxon>Deinococcus</taxon>
    </lineage>
</organism>
<name>A0A7W8JT37_9DEIO</name>
<dbReference type="Pfam" id="PF17957">
    <property type="entry name" value="Big_7"/>
    <property type="match status" value="2"/>
</dbReference>
<evidence type="ECO:0000313" key="1">
    <source>
        <dbReference type="EMBL" id="MBB5361316.1"/>
    </source>
</evidence>
<accession>A0A7W8JT37</accession>
<protein>
    <recommendedName>
        <fullName evidence="3">Right handed beta helix domain-containing protein</fullName>
    </recommendedName>
</protein>
<dbReference type="InterPro" id="IPR011050">
    <property type="entry name" value="Pectin_lyase_fold/virulence"/>
</dbReference>
<dbReference type="InterPro" id="IPR013783">
    <property type="entry name" value="Ig-like_fold"/>
</dbReference>
<reference evidence="1 2" key="1">
    <citation type="submission" date="2020-08" db="EMBL/GenBank/DDBJ databases">
        <title>Genomic Encyclopedia of Type Strains, Phase IV (KMG-IV): sequencing the most valuable type-strain genomes for metagenomic binning, comparative biology and taxonomic classification.</title>
        <authorList>
            <person name="Goeker M."/>
        </authorList>
    </citation>
    <scope>NUCLEOTIDE SEQUENCE [LARGE SCALE GENOMIC DNA]</scope>
    <source>
        <strain evidence="1 2">DSM 27939</strain>
    </source>
</reference>
<comment type="caution">
    <text evidence="1">The sequence shown here is derived from an EMBL/GenBank/DDBJ whole genome shotgun (WGS) entry which is preliminary data.</text>
</comment>
<dbReference type="Proteomes" id="UP000552709">
    <property type="component" value="Unassembled WGS sequence"/>
</dbReference>
<dbReference type="SUPFAM" id="SSF51126">
    <property type="entry name" value="Pectin lyase-like"/>
    <property type="match status" value="1"/>
</dbReference>
<keyword evidence="2" id="KW-1185">Reference proteome</keyword>
<evidence type="ECO:0000313" key="2">
    <source>
        <dbReference type="Proteomes" id="UP000552709"/>
    </source>
</evidence>
<dbReference type="RefSeq" id="WP_184127402.1">
    <property type="nucleotide sequence ID" value="NZ_JACHFL010000001.1"/>
</dbReference>
<evidence type="ECO:0008006" key="3">
    <source>
        <dbReference type="Google" id="ProtNLM"/>
    </source>
</evidence>
<gene>
    <name evidence="1" type="ORF">HNQ08_000387</name>
</gene>
<dbReference type="Gene3D" id="2.60.40.10">
    <property type="entry name" value="Immunoglobulins"/>
    <property type="match status" value="3"/>
</dbReference>
<dbReference type="EMBL" id="JACHFL010000001">
    <property type="protein sequence ID" value="MBB5361316.1"/>
    <property type="molecule type" value="Genomic_DNA"/>
</dbReference>
<sequence>MPQNQNNNLRARLAEIFAELLALLDGHAPPDTTPPTVNLTASNTTFTAPGAFDLIATAAGGTIARVEYYKDGEKIGEQFTPVNGVYTFPVEVKTSAAAGSYTAKAFTLFAYSPPSEPLVVTVDIAPVIPADTTAPTLTLTVSPNPVTAEGKALLTATPADNVGVASVTFRRTAPSAMTLGTVTAAPWTWEDDTPLTTAMNGTRSYEAFATDAAGNVSATATAGTTVAIPIPPDVTPPTVALSMPNHPSTTVSTAESILFRANAADNVAIKYVIFYWNGVEFARKTTAPYETTPSFTSANNGAVKITARAFDTSDNQLSDSINLTVSIAGATPTDPAKYVEPEYSAITWGAPITINDAYLTAKGITPIASGPDAGRYLVIPDHNARTLTTGECAIAINTTKPLILQYATVSIPAGGGTGRGAIGNGKVGSVNSTVAVDVIIRDCSILTPGMDLPDGKRAGGIKFEYAKNVIVENCNFNGTGIYVSESGTGGGTVKALRNKFKNIDGRYRDRSTGTGWSDLPGDQAWYRVQAVQLNKISGIAGIEIKDNWVHNEPGVSQVEDVFNTYKSGGTAASYLTIERNLVNGAWDARNKSHSGSATVMGDAGGSRTRVINNTYVRTTNTGASMSSMNYGEILNNRIGQTGFLPDGVTRVESDGTVDTGIYARNYVSGFTMDKTTNLVGGNLVAWGAPLSGDLTRRKDFGFSTYATEGPTPNVSYDGVVTEALLDQWVADHLAVWQSAGVVVGRRNP</sequence>